<reference evidence="1" key="1">
    <citation type="submission" date="2020-05" db="EMBL/GenBank/DDBJ databases">
        <title>Phylogenomic resolution of chytrid fungi.</title>
        <authorList>
            <person name="Stajich J.E."/>
            <person name="Amses K."/>
            <person name="Simmons R."/>
            <person name="Seto K."/>
            <person name="Myers J."/>
            <person name="Bonds A."/>
            <person name="Quandt C.A."/>
            <person name="Barry K."/>
            <person name="Liu P."/>
            <person name="Grigoriev I."/>
            <person name="Longcore J.E."/>
            <person name="James T.Y."/>
        </authorList>
    </citation>
    <scope>NUCLEOTIDE SEQUENCE</scope>
    <source>
        <strain evidence="1">JEL0476</strain>
    </source>
</reference>
<comment type="caution">
    <text evidence="1">The sequence shown here is derived from an EMBL/GenBank/DDBJ whole genome shotgun (WGS) entry which is preliminary data.</text>
</comment>
<accession>A0AAD5UB62</accession>
<dbReference type="Proteomes" id="UP001211065">
    <property type="component" value="Unassembled WGS sequence"/>
</dbReference>
<keyword evidence="2" id="KW-1185">Reference proteome</keyword>
<evidence type="ECO:0000313" key="1">
    <source>
        <dbReference type="EMBL" id="KAJ3227293.1"/>
    </source>
</evidence>
<dbReference type="AlphaFoldDB" id="A0AAD5UB62"/>
<proteinExistence type="predicted"/>
<evidence type="ECO:0000313" key="2">
    <source>
        <dbReference type="Proteomes" id="UP001211065"/>
    </source>
</evidence>
<name>A0AAD5UB62_9FUNG</name>
<organism evidence="1 2">
    <name type="scientific">Clydaea vesicula</name>
    <dbReference type="NCBI Taxonomy" id="447962"/>
    <lineage>
        <taxon>Eukaryota</taxon>
        <taxon>Fungi</taxon>
        <taxon>Fungi incertae sedis</taxon>
        <taxon>Chytridiomycota</taxon>
        <taxon>Chytridiomycota incertae sedis</taxon>
        <taxon>Chytridiomycetes</taxon>
        <taxon>Lobulomycetales</taxon>
        <taxon>Lobulomycetaceae</taxon>
        <taxon>Clydaea</taxon>
    </lineage>
</organism>
<protein>
    <submittedName>
        <fullName evidence="1">Uncharacterized protein</fullName>
    </submittedName>
</protein>
<dbReference type="EMBL" id="JADGJW010000019">
    <property type="protein sequence ID" value="KAJ3227293.1"/>
    <property type="molecule type" value="Genomic_DNA"/>
</dbReference>
<sequence>MSSAYYGVLLSDMSFADELSTFIENHLSVIRTSLFLTTATSAFLLLKTSTKFGRTLTPKKPFPDYLLSGKRSLSGIFQCFQSNVILSSEKRKAETIEIMFQHIPVFQRVVFGLPRKVDKEKAFRIKLVGYEIPETSNDPLINSIDNKCGKIIPLKFDCTNSFLYGIIKTKKNSYSPFYSIPTLELLKKGLISFDVSQSTMSELNLLNKKFIASNLKFQEYAKKKKIGIWKDAVSEKKTELTINYLKNFFKKIKVVIAGDLISTFAEPLLVQCGGGNLLHV</sequence>
<gene>
    <name evidence="1" type="ORF">HK099_002657</name>
</gene>